<evidence type="ECO:0000313" key="3">
    <source>
        <dbReference type="Proteomes" id="UP000306918"/>
    </source>
</evidence>
<keyword evidence="3" id="KW-1185">Reference proteome</keyword>
<feature type="chain" id="PRO_5020529852" description="YD repeat-containing protein" evidence="1">
    <location>
        <begin position="21"/>
        <end position="278"/>
    </location>
</feature>
<evidence type="ECO:0008006" key="4">
    <source>
        <dbReference type="Google" id="ProtNLM"/>
    </source>
</evidence>
<name>A0A4S8HA63_9BACT</name>
<dbReference type="RefSeq" id="WP_136580573.1">
    <property type="nucleotide sequence ID" value="NZ_STFF01000013.1"/>
</dbReference>
<keyword evidence="1" id="KW-0732">Signal</keyword>
<gene>
    <name evidence="2" type="ORF">FAM09_28495</name>
</gene>
<comment type="caution">
    <text evidence="2">The sequence shown here is derived from an EMBL/GenBank/DDBJ whole genome shotgun (WGS) entry which is preliminary data.</text>
</comment>
<dbReference type="Gene3D" id="2.180.10.10">
    <property type="entry name" value="RHS repeat-associated core"/>
    <property type="match status" value="1"/>
</dbReference>
<dbReference type="AlphaFoldDB" id="A0A4S8HA63"/>
<accession>A0A4S8HA63</accession>
<evidence type="ECO:0000313" key="2">
    <source>
        <dbReference type="EMBL" id="THU31567.1"/>
    </source>
</evidence>
<feature type="signal peptide" evidence="1">
    <location>
        <begin position="1"/>
        <end position="20"/>
    </location>
</feature>
<protein>
    <recommendedName>
        <fullName evidence="4">YD repeat-containing protein</fullName>
    </recommendedName>
</protein>
<dbReference type="Proteomes" id="UP000306918">
    <property type="component" value="Unassembled WGS sequence"/>
</dbReference>
<proteinExistence type="predicted"/>
<sequence>MTRILGLTLLISFIAHTAYSQHYYNDLVMTNEIVKKRAVYLANKVRSVKMTSFDNNNQPIEGFGGSQTVSANFATITTETTTSLSGKDEITHYFNDKGQLIQSIDTTDGNKVVIQYTYDANNQISGITNMSFSPGGYTTREQHFWFYNKAGKPEKMLKIKGGSDTTIVNFKLDEKENVSEERSVHAGNEQPVVYYYYDDKNRLTDVVRYNSRVKKLLPDYIFEYDEAGRIAMMLVTTSGGVDYQKWFYRYDEKGLKQKDECFSKNKMLIGKIEYSYKL</sequence>
<dbReference type="OrthoDB" id="680586at2"/>
<dbReference type="EMBL" id="STFF01000013">
    <property type="protein sequence ID" value="THU31567.1"/>
    <property type="molecule type" value="Genomic_DNA"/>
</dbReference>
<organism evidence="2 3">
    <name type="scientific">Niastella caeni</name>
    <dbReference type="NCBI Taxonomy" id="2569763"/>
    <lineage>
        <taxon>Bacteria</taxon>
        <taxon>Pseudomonadati</taxon>
        <taxon>Bacteroidota</taxon>
        <taxon>Chitinophagia</taxon>
        <taxon>Chitinophagales</taxon>
        <taxon>Chitinophagaceae</taxon>
        <taxon>Niastella</taxon>
    </lineage>
</organism>
<reference evidence="2 3" key="1">
    <citation type="submission" date="2019-04" db="EMBL/GenBank/DDBJ databases">
        <title>Niastella caeni sp. nov., isolated from activated sludge.</title>
        <authorList>
            <person name="Sheng M."/>
        </authorList>
    </citation>
    <scope>NUCLEOTIDE SEQUENCE [LARGE SCALE GENOMIC DNA]</scope>
    <source>
        <strain evidence="2 3">HX-2-15</strain>
    </source>
</reference>
<evidence type="ECO:0000256" key="1">
    <source>
        <dbReference type="SAM" id="SignalP"/>
    </source>
</evidence>